<comment type="caution">
    <text evidence="2">The sequence shown here is derived from an EMBL/GenBank/DDBJ whole genome shotgun (WGS) entry which is preliminary data.</text>
</comment>
<dbReference type="EMBL" id="WXEY01000001">
    <property type="protein sequence ID" value="MZP28107.1"/>
    <property type="molecule type" value="Genomic_DNA"/>
</dbReference>
<dbReference type="Proteomes" id="UP000463470">
    <property type="component" value="Unassembled WGS sequence"/>
</dbReference>
<feature type="region of interest" description="Disordered" evidence="1">
    <location>
        <begin position="399"/>
        <end position="423"/>
    </location>
</feature>
<evidence type="ECO:0000256" key="1">
    <source>
        <dbReference type="SAM" id="MobiDB-lite"/>
    </source>
</evidence>
<gene>
    <name evidence="2" type="ORF">GTO91_00010</name>
</gene>
<organism evidence="2 3">
    <name type="scientific">Heliomicrobium undosum</name>
    <dbReference type="NCBI Taxonomy" id="121734"/>
    <lineage>
        <taxon>Bacteria</taxon>
        <taxon>Bacillati</taxon>
        <taxon>Bacillota</taxon>
        <taxon>Clostridia</taxon>
        <taxon>Eubacteriales</taxon>
        <taxon>Heliobacteriaceae</taxon>
        <taxon>Heliomicrobium</taxon>
    </lineage>
</organism>
<dbReference type="AlphaFoldDB" id="A0A845KX85"/>
<accession>A0A845KX85</accession>
<dbReference type="RefSeq" id="WP_161252971.1">
    <property type="nucleotide sequence ID" value="NZ_WXEY01000001.1"/>
</dbReference>
<feature type="compositionally biased region" description="Acidic residues" evidence="1">
    <location>
        <begin position="414"/>
        <end position="423"/>
    </location>
</feature>
<sequence length="423" mass="47835">MEKKLNWDAGNVMKVNREVCSFESGESIEGNDYRRHIEPWLSAIFQSEHLSLLVGAGLTTAVTAMANCAATGMGRLQFECKYKENISNWADQAAGLMGRGEANFEDDLRTAIELLKGLKIAGSDDAPELEERINSILKNFITSILGTERTFIEKNDDLALSYLKSFLISFSSRTASRDRLNIFTTNYDRFIEYGCDMAGIITIDRFIGRIKPIFRTTKLELDYHYNPPGIRGEPRYVEGVARITKLHGSIDWRFENGQIIKVPIGFGQTADDTFNGPEQLVIYPNSAKDIETAFYPYAELFRDLSYAVCRPNSVLVTYGYSFGDSHINRIIQDMLTIPSTHIVIIAFDDRTKRIKQFYQKNNPAQITLLIGNHFGNLKTLVEYYLPKAAIDRISIKSQQLKEKRGDIPPRTKSDEEEAGVSEA</sequence>
<keyword evidence="3" id="KW-1185">Reference proteome</keyword>
<evidence type="ECO:0000313" key="3">
    <source>
        <dbReference type="Proteomes" id="UP000463470"/>
    </source>
</evidence>
<dbReference type="OrthoDB" id="9808492at2"/>
<reference evidence="2 3" key="1">
    <citation type="submission" date="2020-01" db="EMBL/GenBank/DDBJ databases">
        <title>Whole-genome sequence of Heliobacterium undosum DSM 13378.</title>
        <authorList>
            <person name="Kyndt J.A."/>
            <person name="Meyer T.E."/>
        </authorList>
    </citation>
    <scope>NUCLEOTIDE SEQUENCE [LARGE SCALE GENOMIC DNA]</scope>
    <source>
        <strain evidence="2 3">DSM 13378</strain>
    </source>
</reference>
<feature type="compositionally biased region" description="Basic and acidic residues" evidence="1">
    <location>
        <begin position="399"/>
        <end position="413"/>
    </location>
</feature>
<protein>
    <submittedName>
        <fullName evidence="2">Fibronectin-binding protein (FBP)</fullName>
    </submittedName>
</protein>
<dbReference type="Pfam" id="PF13289">
    <property type="entry name" value="SIR2_2"/>
    <property type="match status" value="1"/>
</dbReference>
<name>A0A845KX85_9FIRM</name>
<evidence type="ECO:0000313" key="2">
    <source>
        <dbReference type="EMBL" id="MZP28107.1"/>
    </source>
</evidence>
<proteinExistence type="predicted"/>